<reference evidence="1 2" key="1">
    <citation type="journal article" date="2023" name="Ecotoxicol. Environ. Saf.">
        <title>Mercury remediation potential of mercury-resistant strain Rheinheimera metallidurans sp. nov. isolated from a municipal waste dumping site.</title>
        <authorList>
            <person name="Yadav V."/>
            <person name="Manjhi A."/>
            <person name="Vadakedath N."/>
        </authorList>
    </citation>
    <scope>NUCLEOTIDE SEQUENCE [LARGE SCALE GENOMIC DNA]</scope>
    <source>
        <strain evidence="1 2">E-49</strain>
    </source>
</reference>
<dbReference type="PROSITE" id="PS51257">
    <property type="entry name" value="PROKAR_LIPOPROTEIN"/>
    <property type="match status" value="1"/>
</dbReference>
<evidence type="ECO:0008006" key="3">
    <source>
        <dbReference type="Google" id="ProtNLM"/>
    </source>
</evidence>
<dbReference type="EMBL" id="JALAAR010000027">
    <property type="protein sequence ID" value="MEH8019451.1"/>
    <property type="molecule type" value="Genomic_DNA"/>
</dbReference>
<evidence type="ECO:0000313" key="2">
    <source>
        <dbReference type="Proteomes" id="UP001375382"/>
    </source>
</evidence>
<sequence>MKMLKFVPVLLVVLTGCGAVSPQRELHKLNTAPTCCQSFNEVVFQVSALGESQQIRLERQPVFPFEQGKSYYIALQRPEKAEFIEVVSWINGSFIPSATLVYPVVTVLDEQKAKLTTLRPKEYWRNGLSIKPHPVSVPYYSVRFRLPDAARYVLIHTTPDMVKEFTPYTHHAPNGKTLDVNMRFSVGGLLDAQFQ</sequence>
<dbReference type="Proteomes" id="UP001375382">
    <property type="component" value="Unassembled WGS sequence"/>
</dbReference>
<accession>A0ABU8CBT2</accession>
<comment type="caution">
    <text evidence="1">The sequence shown here is derived from an EMBL/GenBank/DDBJ whole genome shotgun (WGS) entry which is preliminary data.</text>
</comment>
<name>A0ABU8CBT2_9GAMM</name>
<proteinExistence type="predicted"/>
<evidence type="ECO:0000313" key="1">
    <source>
        <dbReference type="EMBL" id="MEH8019451.1"/>
    </source>
</evidence>
<protein>
    <recommendedName>
        <fullName evidence="3">Lipoprotein</fullName>
    </recommendedName>
</protein>
<organism evidence="1 2">
    <name type="scientific">Rheinheimera muenzenbergensis</name>
    <dbReference type="NCBI Taxonomy" id="1193628"/>
    <lineage>
        <taxon>Bacteria</taxon>
        <taxon>Pseudomonadati</taxon>
        <taxon>Pseudomonadota</taxon>
        <taxon>Gammaproteobacteria</taxon>
        <taxon>Chromatiales</taxon>
        <taxon>Chromatiaceae</taxon>
        <taxon>Rheinheimera</taxon>
    </lineage>
</organism>
<gene>
    <name evidence="1" type="ORF">MN202_19630</name>
</gene>
<keyword evidence="2" id="KW-1185">Reference proteome</keyword>
<dbReference type="RefSeq" id="WP_335737846.1">
    <property type="nucleotide sequence ID" value="NZ_JALAAR010000027.1"/>
</dbReference>